<dbReference type="Proteomes" id="UP001499974">
    <property type="component" value="Unassembled WGS sequence"/>
</dbReference>
<dbReference type="SUPFAM" id="SSF48498">
    <property type="entry name" value="Tetracyclin repressor-like, C-terminal domain"/>
    <property type="match status" value="1"/>
</dbReference>
<protein>
    <submittedName>
        <fullName evidence="4">TetR/AcrR family transcriptional regulator</fullName>
    </submittedName>
</protein>
<keyword evidence="1 2" id="KW-0238">DNA-binding</keyword>
<feature type="domain" description="HTH tetR-type" evidence="3">
    <location>
        <begin position="7"/>
        <end position="67"/>
    </location>
</feature>
<dbReference type="Gene3D" id="1.10.357.10">
    <property type="entry name" value="Tetracycline Repressor, domain 2"/>
    <property type="match status" value="1"/>
</dbReference>
<dbReference type="PANTHER" id="PTHR30055:SF200">
    <property type="entry name" value="HTH-TYPE TRANSCRIPTIONAL REPRESSOR BDCR"/>
    <property type="match status" value="1"/>
</dbReference>
<evidence type="ECO:0000259" key="3">
    <source>
        <dbReference type="PROSITE" id="PS50977"/>
    </source>
</evidence>
<organism evidence="4 5">
    <name type="scientific">Nocardioides conyzicola</name>
    <dbReference type="NCBI Taxonomy" id="1651781"/>
    <lineage>
        <taxon>Bacteria</taxon>
        <taxon>Bacillati</taxon>
        <taxon>Actinomycetota</taxon>
        <taxon>Actinomycetes</taxon>
        <taxon>Propionibacteriales</taxon>
        <taxon>Nocardioidaceae</taxon>
        <taxon>Nocardioides</taxon>
    </lineage>
</organism>
<dbReference type="PROSITE" id="PS50977">
    <property type="entry name" value="HTH_TETR_2"/>
    <property type="match status" value="1"/>
</dbReference>
<dbReference type="PRINTS" id="PR00455">
    <property type="entry name" value="HTHTETR"/>
</dbReference>
<keyword evidence="5" id="KW-1185">Reference proteome</keyword>
<dbReference type="EMBL" id="BAABKM010000001">
    <property type="protein sequence ID" value="GAA4692878.1"/>
    <property type="molecule type" value="Genomic_DNA"/>
</dbReference>
<evidence type="ECO:0000256" key="1">
    <source>
        <dbReference type="ARBA" id="ARBA00023125"/>
    </source>
</evidence>
<comment type="caution">
    <text evidence="4">The sequence shown here is derived from an EMBL/GenBank/DDBJ whole genome shotgun (WGS) entry which is preliminary data.</text>
</comment>
<feature type="DNA-binding region" description="H-T-H motif" evidence="2">
    <location>
        <begin position="30"/>
        <end position="49"/>
    </location>
</feature>
<accession>A0ABP8WNN0</accession>
<name>A0ABP8WNN0_9ACTN</name>
<dbReference type="InterPro" id="IPR050109">
    <property type="entry name" value="HTH-type_TetR-like_transc_reg"/>
</dbReference>
<dbReference type="RefSeq" id="WP_345518881.1">
    <property type="nucleotide sequence ID" value="NZ_BAABKM010000001.1"/>
</dbReference>
<dbReference type="SUPFAM" id="SSF46689">
    <property type="entry name" value="Homeodomain-like"/>
    <property type="match status" value="1"/>
</dbReference>
<dbReference type="InterPro" id="IPR036271">
    <property type="entry name" value="Tet_transcr_reg_TetR-rel_C_sf"/>
</dbReference>
<proteinExistence type="predicted"/>
<dbReference type="PANTHER" id="PTHR30055">
    <property type="entry name" value="HTH-TYPE TRANSCRIPTIONAL REGULATOR RUTR"/>
    <property type="match status" value="1"/>
</dbReference>
<gene>
    <name evidence="4" type="ORF">GCM10023349_04950</name>
</gene>
<dbReference type="Pfam" id="PF00440">
    <property type="entry name" value="TetR_N"/>
    <property type="match status" value="1"/>
</dbReference>
<evidence type="ECO:0000313" key="5">
    <source>
        <dbReference type="Proteomes" id="UP001499974"/>
    </source>
</evidence>
<dbReference type="InterPro" id="IPR001647">
    <property type="entry name" value="HTH_TetR"/>
</dbReference>
<sequence>MPRSADPATRDRILAAASTLFYTRGIRAVGMAEIVTAAGCGKNVLYRHFPSKDDLVLAYLQRFAEELDGSMEVAVEGLDKIPSAALVAITREVADRVAARGFRGCPFRNYLREMRDPADVPGRFALTEIRALRRQVDALVARLGVDDPDLMAERIWLAIEGMYASAPYGDRTEAATTAVGLVQELLAAA</sequence>
<dbReference type="InterPro" id="IPR009057">
    <property type="entry name" value="Homeodomain-like_sf"/>
</dbReference>
<evidence type="ECO:0000256" key="2">
    <source>
        <dbReference type="PROSITE-ProRule" id="PRU00335"/>
    </source>
</evidence>
<evidence type="ECO:0000313" key="4">
    <source>
        <dbReference type="EMBL" id="GAA4692878.1"/>
    </source>
</evidence>
<reference evidence="5" key="1">
    <citation type="journal article" date="2019" name="Int. J. Syst. Evol. Microbiol.">
        <title>The Global Catalogue of Microorganisms (GCM) 10K type strain sequencing project: providing services to taxonomists for standard genome sequencing and annotation.</title>
        <authorList>
            <consortium name="The Broad Institute Genomics Platform"/>
            <consortium name="The Broad Institute Genome Sequencing Center for Infectious Disease"/>
            <person name="Wu L."/>
            <person name="Ma J."/>
        </authorList>
    </citation>
    <scope>NUCLEOTIDE SEQUENCE [LARGE SCALE GENOMIC DNA]</scope>
    <source>
        <strain evidence="5">JCM 18531</strain>
    </source>
</reference>